<evidence type="ECO:0000259" key="3">
    <source>
        <dbReference type="Pfam" id="PF06580"/>
    </source>
</evidence>
<organism evidence="4 5">
    <name type="scientific">Solitalea longa</name>
    <dbReference type="NCBI Taxonomy" id="2079460"/>
    <lineage>
        <taxon>Bacteria</taxon>
        <taxon>Pseudomonadati</taxon>
        <taxon>Bacteroidota</taxon>
        <taxon>Sphingobacteriia</taxon>
        <taxon>Sphingobacteriales</taxon>
        <taxon>Sphingobacteriaceae</taxon>
        <taxon>Solitalea</taxon>
    </lineage>
</organism>
<dbReference type="Gene3D" id="3.30.565.10">
    <property type="entry name" value="Histidine kinase-like ATPase, C-terminal domain"/>
    <property type="match status" value="1"/>
</dbReference>
<dbReference type="InterPro" id="IPR011990">
    <property type="entry name" value="TPR-like_helical_dom_sf"/>
</dbReference>
<feature type="repeat" description="TPR" evidence="1">
    <location>
        <begin position="171"/>
        <end position="204"/>
    </location>
</feature>
<evidence type="ECO:0000313" key="5">
    <source>
        <dbReference type="Proteomes" id="UP000236893"/>
    </source>
</evidence>
<dbReference type="InterPro" id="IPR019734">
    <property type="entry name" value="TPR_rpt"/>
</dbReference>
<dbReference type="InterPro" id="IPR036890">
    <property type="entry name" value="HATPase_C_sf"/>
</dbReference>
<dbReference type="Proteomes" id="UP000236893">
    <property type="component" value="Unassembled WGS sequence"/>
</dbReference>
<dbReference type="GO" id="GO:0016020">
    <property type="term" value="C:membrane"/>
    <property type="evidence" value="ECO:0007669"/>
    <property type="project" value="InterPro"/>
</dbReference>
<proteinExistence type="predicted"/>
<dbReference type="PROSITE" id="PS50005">
    <property type="entry name" value="TPR"/>
    <property type="match status" value="1"/>
</dbReference>
<feature type="transmembrane region" description="Helical" evidence="2">
    <location>
        <begin position="439"/>
        <end position="459"/>
    </location>
</feature>
<sequence>MRKTLLATFLLVLVFSSLYGQYDLRVQLNDFTGQHAHYLSGSFNHWNPCDQRSKFKRINPFRTEITLSNLPKGHYSFKITRGSWQSVESTSNGLNIQNREVDLSSDTTLLWNIEGWKDLNGYTAEVTDSMRLRGALSKGFGFLNNNLDSSYKYALETFSLASKVQSDEMKAYAINLQGEVFLRLGNTQKALELFAEGLRIRKLRNDSAAIVYLYNQIGNVYWQVNDTLQAVKNYRLALPWVQPLISMHPLHETLCNIYCKIGSSFLGKHQYDSAKWYAAKAQQVGDKISTHVDLFLGDIEHQQRHTNKALGFYRSASVLGLNHDHNMELVLLSYERIATIYKLTNQADSAIYYARKAFGLAGSLRDAESLRRSGILLALLFKQQHRYDSALYYQQKVIEEAQLQLNQQKERQTLNTYFNEKIEAQKQETQLTASRFQRWIYVLVAATVLLLVSIGWYRLRIRSNFNKKVKEVEMRALRAQMNPHFIFNCLGSINRYIVKSDTKTASHYLTRFAKLIRLILDNSAIDHISLEAEIQTLQLYLDMESLRFDYAFEYEIQKEENVDEANLQLPSMLIQPYVENAIWHGLMQKEEKGKLWIRFKKVNGHLLQAEIEDNGIGRKKAIELKSKEMIKYKSYGMQISSDRIQIINNLYQLKNSISIYDLTDENGHPSGTKIVLQIPIV</sequence>
<protein>
    <recommendedName>
        <fullName evidence="3">Signal transduction histidine kinase internal region domain-containing protein</fullName>
    </recommendedName>
</protein>
<evidence type="ECO:0000256" key="2">
    <source>
        <dbReference type="SAM" id="Phobius"/>
    </source>
</evidence>
<dbReference type="GO" id="GO:0000155">
    <property type="term" value="F:phosphorelay sensor kinase activity"/>
    <property type="evidence" value="ECO:0007669"/>
    <property type="project" value="InterPro"/>
</dbReference>
<keyword evidence="2" id="KW-0472">Membrane</keyword>
<dbReference type="OrthoDB" id="6190788at2"/>
<evidence type="ECO:0000256" key="1">
    <source>
        <dbReference type="PROSITE-ProRule" id="PRU00339"/>
    </source>
</evidence>
<keyword evidence="2" id="KW-0812">Transmembrane</keyword>
<dbReference type="Gene3D" id="1.25.40.10">
    <property type="entry name" value="Tetratricopeptide repeat domain"/>
    <property type="match status" value="2"/>
</dbReference>
<keyword evidence="1" id="KW-0802">TPR repeat</keyword>
<dbReference type="SUPFAM" id="SSF55874">
    <property type="entry name" value="ATPase domain of HSP90 chaperone/DNA topoisomerase II/histidine kinase"/>
    <property type="match status" value="1"/>
</dbReference>
<dbReference type="Pfam" id="PF06580">
    <property type="entry name" value="His_kinase"/>
    <property type="match status" value="1"/>
</dbReference>
<reference evidence="4 5" key="1">
    <citation type="submission" date="2018-01" db="EMBL/GenBank/DDBJ databases">
        <authorList>
            <person name="Gaut B.S."/>
            <person name="Morton B.R."/>
            <person name="Clegg M.T."/>
            <person name="Duvall M.R."/>
        </authorList>
    </citation>
    <scope>NUCLEOTIDE SEQUENCE [LARGE SCALE GENOMIC DNA]</scope>
    <source>
        <strain evidence="4 5">HR-AV</strain>
    </source>
</reference>
<dbReference type="InterPro" id="IPR010559">
    <property type="entry name" value="Sig_transdc_His_kin_internal"/>
</dbReference>
<dbReference type="PANTHER" id="PTHR34220:SF7">
    <property type="entry name" value="SENSOR HISTIDINE KINASE YPDA"/>
    <property type="match status" value="1"/>
</dbReference>
<dbReference type="EMBL" id="PQVF01000002">
    <property type="protein sequence ID" value="POY38475.1"/>
    <property type="molecule type" value="Genomic_DNA"/>
</dbReference>
<dbReference type="AlphaFoldDB" id="A0A2S5A7F0"/>
<feature type="domain" description="Signal transduction histidine kinase internal region" evidence="3">
    <location>
        <begin position="473"/>
        <end position="550"/>
    </location>
</feature>
<dbReference type="PANTHER" id="PTHR34220">
    <property type="entry name" value="SENSOR HISTIDINE KINASE YPDA"/>
    <property type="match status" value="1"/>
</dbReference>
<keyword evidence="5" id="KW-1185">Reference proteome</keyword>
<dbReference type="SUPFAM" id="SSF81901">
    <property type="entry name" value="HCP-like"/>
    <property type="match status" value="1"/>
</dbReference>
<dbReference type="RefSeq" id="WP_103787732.1">
    <property type="nucleotide sequence ID" value="NZ_PQVF01000002.1"/>
</dbReference>
<gene>
    <name evidence="4" type="ORF">C3K47_03520</name>
</gene>
<keyword evidence="2" id="KW-1133">Transmembrane helix</keyword>
<dbReference type="InterPro" id="IPR050640">
    <property type="entry name" value="Bact_2-comp_sensor_kinase"/>
</dbReference>
<comment type="caution">
    <text evidence="4">The sequence shown here is derived from an EMBL/GenBank/DDBJ whole genome shotgun (WGS) entry which is preliminary data.</text>
</comment>
<name>A0A2S5A7F0_9SPHI</name>
<accession>A0A2S5A7F0</accession>
<evidence type="ECO:0000313" key="4">
    <source>
        <dbReference type="EMBL" id="POY38475.1"/>
    </source>
</evidence>